<evidence type="ECO:0000256" key="1">
    <source>
        <dbReference type="SAM" id="MobiDB-lite"/>
    </source>
</evidence>
<organism evidence="2 3">
    <name type="scientific">Musa balbisiana</name>
    <name type="common">Banana</name>
    <dbReference type="NCBI Taxonomy" id="52838"/>
    <lineage>
        <taxon>Eukaryota</taxon>
        <taxon>Viridiplantae</taxon>
        <taxon>Streptophyta</taxon>
        <taxon>Embryophyta</taxon>
        <taxon>Tracheophyta</taxon>
        <taxon>Spermatophyta</taxon>
        <taxon>Magnoliopsida</taxon>
        <taxon>Liliopsida</taxon>
        <taxon>Zingiberales</taxon>
        <taxon>Musaceae</taxon>
        <taxon>Musa</taxon>
    </lineage>
</organism>
<feature type="region of interest" description="Disordered" evidence="1">
    <location>
        <begin position="89"/>
        <end position="140"/>
    </location>
</feature>
<dbReference type="AlphaFoldDB" id="A0A4S8JAL6"/>
<accession>A0A4S8JAL6</accession>
<gene>
    <name evidence="2" type="ORF">C4D60_Mb03t17770</name>
</gene>
<sequence>MTEEWLVEAGLSPTTRGMAFVYRDGEPPFGEGGISCQGHCATISGRRGFWCWGCLVEGHTKEDAEISGGRSPTEEGKIATRKTYTSLAARGSTAPGSFGATPQGEALGSAKGKGVVGPSSGDPSRRPSKRPRLMRDLCRV</sequence>
<dbReference type="EMBL" id="PYDT01000006">
    <property type="protein sequence ID" value="THU58757.1"/>
    <property type="molecule type" value="Genomic_DNA"/>
</dbReference>
<dbReference type="Proteomes" id="UP000317650">
    <property type="component" value="Chromosome 3"/>
</dbReference>
<proteinExistence type="predicted"/>
<evidence type="ECO:0000313" key="3">
    <source>
        <dbReference type="Proteomes" id="UP000317650"/>
    </source>
</evidence>
<protein>
    <submittedName>
        <fullName evidence="2">Uncharacterized protein</fullName>
    </submittedName>
</protein>
<comment type="caution">
    <text evidence="2">The sequence shown here is derived from an EMBL/GenBank/DDBJ whole genome shotgun (WGS) entry which is preliminary data.</text>
</comment>
<reference evidence="2 3" key="1">
    <citation type="journal article" date="2019" name="Nat. Plants">
        <title>Genome sequencing of Musa balbisiana reveals subgenome evolution and function divergence in polyploid bananas.</title>
        <authorList>
            <person name="Yao X."/>
        </authorList>
    </citation>
    <scope>NUCLEOTIDE SEQUENCE [LARGE SCALE GENOMIC DNA]</scope>
    <source>
        <strain evidence="3">cv. DH-PKW</strain>
        <tissue evidence="2">Leaves</tissue>
    </source>
</reference>
<keyword evidence="3" id="KW-1185">Reference proteome</keyword>
<name>A0A4S8JAL6_MUSBA</name>
<evidence type="ECO:0000313" key="2">
    <source>
        <dbReference type="EMBL" id="THU58757.1"/>
    </source>
</evidence>